<proteinExistence type="predicted"/>
<dbReference type="InterPro" id="IPR050708">
    <property type="entry name" value="T6SS_VgrG/RHS"/>
</dbReference>
<organism evidence="3 4">
    <name type="scientific">Choiromyces venosus 120613-1</name>
    <dbReference type="NCBI Taxonomy" id="1336337"/>
    <lineage>
        <taxon>Eukaryota</taxon>
        <taxon>Fungi</taxon>
        <taxon>Dikarya</taxon>
        <taxon>Ascomycota</taxon>
        <taxon>Pezizomycotina</taxon>
        <taxon>Pezizomycetes</taxon>
        <taxon>Pezizales</taxon>
        <taxon>Tuberaceae</taxon>
        <taxon>Choiromyces</taxon>
    </lineage>
</organism>
<name>A0A3N4JBB1_9PEZI</name>
<gene>
    <name evidence="3" type="ORF">L873DRAFT_1815418</name>
</gene>
<dbReference type="PANTHER" id="PTHR32305:SF15">
    <property type="entry name" value="PROTEIN RHSA-RELATED"/>
    <property type="match status" value="1"/>
</dbReference>
<dbReference type="InterPro" id="IPR022385">
    <property type="entry name" value="Rhs_assc_core"/>
</dbReference>
<keyword evidence="4" id="KW-1185">Reference proteome</keyword>
<reference evidence="3 4" key="1">
    <citation type="journal article" date="2018" name="Nat. Ecol. Evol.">
        <title>Pezizomycetes genomes reveal the molecular basis of ectomycorrhizal truffle lifestyle.</title>
        <authorList>
            <person name="Murat C."/>
            <person name="Payen T."/>
            <person name="Noel B."/>
            <person name="Kuo A."/>
            <person name="Morin E."/>
            <person name="Chen J."/>
            <person name="Kohler A."/>
            <person name="Krizsan K."/>
            <person name="Balestrini R."/>
            <person name="Da Silva C."/>
            <person name="Montanini B."/>
            <person name="Hainaut M."/>
            <person name="Levati E."/>
            <person name="Barry K.W."/>
            <person name="Belfiori B."/>
            <person name="Cichocki N."/>
            <person name="Clum A."/>
            <person name="Dockter R.B."/>
            <person name="Fauchery L."/>
            <person name="Guy J."/>
            <person name="Iotti M."/>
            <person name="Le Tacon F."/>
            <person name="Lindquist E.A."/>
            <person name="Lipzen A."/>
            <person name="Malagnac F."/>
            <person name="Mello A."/>
            <person name="Molinier V."/>
            <person name="Miyauchi S."/>
            <person name="Poulain J."/>
            <person name="Riccioni C."/>
            <person name="Rubini A."/>
            <person name="Sitrit Y."/>
            <person name="Splivallo R."/>
            <person name="Traeger S."/>
            <person name="Wang M."/>
            <person name="Zifcakova L."/>
            <person name="Wipf D."/>
            <person name="Zambonelli A."/>
            <person name="Paolocci F."/>
            <person name="Nowrousian M."/>
            <person name="Ottonello S."/>
            <person name="Baldrian P."/>
            <person name="Spatafora J.W."/>
            <person name="Henrissat B."/>
            <person name="Nagy L.G."/>
            <person name="Aury J.M."/>
            <person name="Wincker P."/>
            <person name="Grigoriev I.V."/>
            <person name="Bonfante P."/>
            <person name="Martin F.M."/>
        </authorList>
    </citation>
    <scope>NUCLEOTIDE SEQUENCE [LARGE SCALE GENOMIC DNA]</scope>
    <source>
        <strain evidence="3 4">120613-1</strain>
    </source>
</reference>
<evidence type="ECO:0000313" key="3">
    <source>
        <dbReference type="EMBL" id="RPA93710.1"/>
    </source>
</evidence>
<evidence type="ECO:0000256" key="1">
    <source>
        <dbReference type="ARBA" id="ARBA00022737"/>
    </source>
</evidence>
<dbReference type="PANTHER" id="PTHR32305">
    <property type="match status" value="1"/>
</dbReference>
<accession>A0A3N4JBB1</accession>
<keyword evidence="1" id="KW-0677">Repeat</keyword>
<dbReference type="InterPro" id="IPR056823">
    <property type="entry name" value="TEN-like_YD-shell"/>
</dbReference>
<dbReference type="Proteomes" id="UP000276215">
    <property type="component" value="Unassembled WGS sequence"/>
</dbReference>
<evidence type="ECO:0000313" key="4">
    <source>
        <dbReference type="Proteomes" id="UP000276215"/>
    </source>
</evidence>
<feature type="domain" description="Teneurin-like YD-shell" evidence="2">
    <location>
        <begin position="1016"/>
        <end position="1331"/>
    </location>
</feature>
<dbReference type="Gene3D" id="2.180.10.10">
    <property type="entry name" value="RHS repeat-associated core"/>
    <property type="match status" value="1"/>
</dbReference>
<dbReference type="STRING" id="1336337.A0A3N4JBB1"/>
<dbReference type="NCBIfam" id="TIGR03696">
    <property type="entry name" value="Rhs_assc_core"/>
    <property type="match status" value="1"/>
</dbReference>
<dbReference type="EMBL" id="ML120447">
    <property type="protein sequence ID" value="RPA93710.1"/>
    <property type="molecule type" value="Genomic_DNA"/>
</dbReference>
<evidence type="ECO:0000259" key="2">
    <source>
        <dbReference type="Pfam" id="PF25023"/>
    </source>
</evidence>
<protein>
    <recommendedName>
        <fullName evidence="2">Teneurin-like YD-shell domain-containing protein</fullName>
    </recommendedName>
</protein>
<dbReference type="Pfam" id="PF25023">
    <property type="entry name" value="TEN_YD-shell"/>
    <property type="match status" value="1"/>
</dbReference>
<dbReference type="OrthoDB" id="442731at2759"/>
<sequence length="1611" mass="179865">MSTENSLYSQGFNFGSFIQKGVDPRTGQYTCAITVYDAPAQARNCPTLKLSVNYNPLNPRDIGLGKGWSFNLSSYQHRRPASKKSLSISTGDHYLVTETSSVLAVNDQKLKSFQFKKYGQKDYQIIHKSGQIEVLSNANDTYNTTVPIELYAANGRSLGLLWTKSGEQPRLSKIQEGSQDLLEIKYTGGQVDIIRAPNTTEVSTFTLVRKNDRLVELKLPLEDGTQPSWKFVYETFDQITCLSRVTSPSGLLEEVNHKREGHRLPNRAPYKTIPYVISHIIRPDSQQPPVKTLYSYSDHNFLAYNAGHDWNDGDDNLYRARADYQYTSTVKVETGPQTKYTYNKFHLIVGTEQQQGTKQVVHTITYYALTHTAFKDQPAQYQLPKTVQITYLDTISQASRTETIQHVFDEWGNPTQEIQANGIQTDRIYYLAAGEKNTGTGEVYCPADPHGFRRYLKTETVTPAATAYTTPTQSKQYTYRELPTATGAGTSYFIAAQELQTLQDTQRLSSIEYTYINQPAARDHGRFRQQITRLFGQNPMTRNWTYDYPANTDQLTETTQIKTFDSYTVQDETGYSLSSGLTRTHKDQTGVQARFQYDTIGRLLKRTVSPDTPYEAVRQHEYAILTGEAGYCITVTDAKCVQTRYITDGLGRVRRVEKQDDDGQWNAVKAYSGTFRVVGERNYNALGQCIEAVEIDWLRTNGKPTEQRNSQRLEYDDWAQLCKATNSSGIVTSSLTNPIDLTHTEGVEGEGKTKTQFNLFGASTQMALLKRDGTLCSKVEYFYDGLGRLVKQEDNLGRITEYRIDFFGRVIQTTWPNDRTINTQYAIQSAASLPVSMKIEDYSIGEQAFDGLSRLTSRKVGVHTTTQSYPGSAPKPTQITMPKGDQYHLTYERALGYSLTNLTSSDNANSYQYDTQTAAISQSKNDYSTQDLQYLPSGLVARESIQIKEGTALSAQSSYSMAGKLQCYTDVHGQKHEIQYDGFGRPQHLVQGKLKVTFAYDKTGRLSEGCVQDEENNQSLTTLLSYDDFSREIERTILKGEETLYRLSQTYGKTSLVTTRHLEDGKGNLLRHESFQYDSLNHLIDYQCQGSQPPIDEQGNQLQNQHFSFDNLDNLVQVSTTFQDQSENITQYFYTIEDPTQLIRITNKHPDYPPKIDFAYDGNGCLTRDEQGRTLEYDAMNRLSTVRDAGNQILSQYHYDASGKLVCQMVPEKPDTHLYYQGDTLIAVTMGDCKVSYASDGQVYWGQTLRQDGQTQIQLWASDNHQSILTWLDAQPDTIHHQRYTPYGFSAAGSSIGFNGQWRDPVTGWYHLGNGYRVYNPVPMRFHTPDSWTPFTSGEINAYAYCLGDPINRVDPTGHLSIFGIEFTGRDLTIMGVGLGVGIAVGILTGGAGFAIAAGVDIVAGVASDVATRAIYDLASGKSPTWESVGNDALYGAIGGVSRVLAGGIKAAAHGMSKALGRSASIAITGAESGSGRGMRSLAFEGFRGEILETGHFEDIAYFNSLEGRLGNEGFLIHGDLRGMLLGLNRQRRQLLPSRASYVARYTIQPALRDAEARYPELAAIPLHQRTFTLLSCYGAEAGSGAGQRVADIIGRPTTAFFGRLDPPPGI</sequence>